<keyword evidence="1" id="KW-0812">Transmembrane</keyword>
<accession>A0ABV4GV26</accession>
<keyword evidence="1" id="KW-1133">Transmembrane helix</keyword>
<evidence type="ECO:0000313" key="2">
    <source>
        <dbReference type="EMBL" id="MEZ0163163.1"/>
    </source>
</evidence>
<gene>
    <name evidence="2" type="ORF">AB2L27_00115</name>
</gene>
<proteinExistence type="predicted"/>
<dbReference type="Proteomes" id="UP001565927">
    <property type="component" value="Unassembled WGS sequence"/>
</dbReference>
<organism evidence="2 3">
    <name type="scientific">Kineococcus halophytocola</name>
    <dbReference type="NCBI Taxonomy" id="3234027"/>
    <lineage>
        <taxon>Bacteria</taxon>
        <taxon>Bacillati</taxon>
        <taxon>Actinomycetota</taxon>
        <taxon>Actinomycetes</taxon>
        <taxon>Kineosporiales</taxon>
        <taxon>Kineosporiaceae</taxon>
        <taxon>Kineococcus</taxon>
    </lineage>
</organism>
<dbReference type="EMBL" id="JBGFTU010000001">
    <property type="protein sequence ID" value="MEZ0163163.1"/>
    <property type="molecule type" value="Genomic_DNA"/>
</dbReference>
<dbReference type="RefSeq" id="WP_370439422.1">
    <property type="nucleotide sequence ID" value="NZ_JBGFTU010000001.1"/>
</dbReference>
<evidence type="ECO:0000256" key="1">
    <source>
        <dbReference type="SAM" id="Phobius"/>
    </source>
</evidence>
<evidence type="ECO:0000313" key="3">
    <source>
        <dbReference type="Proteomes" id="UP001565927"/>
    </source>
</evidence>
<feature type="transmembrane region" description="Helical" evidence="1">
    <location>
        <begin position="42"/>
        <end position="60"/>
    </location>
</feature>
<protein>
    <submittedName>
        <fullName evidence="2">Uncharacterized protein</fullName>
    </submittedName>
</protein>
<reference evidence="2 3" key="1">
    <citation type="submission" date="2024-07" db="EMBL/GenBank/DDBJ databases">
        <authorList>
            <person name="Thanompreechachai J."/>
            <person name="Duangmal K."/>
        </authorList>
    </citation>
    <scope>NUCLEOTIDE SEQUENCE [LARGE SCALE GENOMIC DNA]</scope>
    <source>
        <strain evidence="2 3">LSe6-4</strain>
    </source>
</reference>
<comment type="caution">
    <text evidence="2">The sequence shown here is derived from an EMBL/GenBank/DDBJ whole genome shotgun (WGS) entry which is preliminary data.</text>
</comment>
<name>A0ABV4GV26_9ACTN</name>
<keyword evidence="1" id="KW-0472">Membrane</keyword>
<sequence>MPRQPWWRATKTLEQSKRSGLLYAAVAALSWGVVLTDGSPLAWLAAGVFTAGAVYFLAAWRVRRSREGQEPPLS</sequence>
<keyword evidence="3" id="KW-1185">Reference proteome</keyword>
<feature type="transmembrane region" description="Helical" evidence="1">
    <location>
        <begin position="20"/>
        <end position="36"/>
    </location>
</feature>